<evidence type="ECO:0000256" key="4">
    <source>
        <dbReference type="ARBA" id="ARBA00022801"/>
    </source>
</evidence>
<dbReference type="InterPro" id="IPR024077">
    <property type="entry name" value="Neurolysin/TOP_dom2"/>
</dbReference>
<dbReference type="GO" id="GO:0006508">
    <property type="term" value="P:proteolysis"/>
    <property type="evidence" value="ECO:0007669"/>
    <property type="project" value="UniProtKB-KW"/>
</dbReference>
<dbReference type="Proteomes" id="UP000215289">
    <property type="component" value="Unassembled WGS sequence"/>
</dbReference>
<dbReference type="EMBL" id="NIDN02000256">
    <property type="protein sequence ID" value="RLL93846.1"/>
    <property type="molecule type" value="Genomic_DNA"/>
</dbReference>
<dbReference type="PANTHER" id="PTHR11804:SF84">
    <property type="entry name" value="SACCHAROLYSIN"/>
    <property type="match status" value="1"/>
</dbReference>
<keyword evidence="4 7" id="KW-0378">Hydrolase</keyword>
<dbReference type="InterPro" id="IPR045090">
    <property type="entry name" value="Pept_M3A_M3B"/>
</dbReference>
<keyword evidence="6 7" id="KW-0482">Metalloprotease</keyword>
<dbReference type="Gene3D" id="1.10.1370.10">
    <property type="entry name" value="Neurolysin, domain 3"/>
    <property type="match status" value="1"/>
</dbReference>
<dbReference type="SUPFAM" id="SSF55486">
    <property type="entry name" value="Metalloproteases ('zincins'), catalytic domain"/>
    <property type="match status" value="1"/>
</dbReference>
<dbReference type="InterPro" id="IPR024080">
    <property type="entry name" value="Neurolysin/TOP_N"/>
</dbReference>
<accession>A0A229YEI2</accession>
<evidence type="ECO:0000256" key="3">
    <source>
        <dbReference type="ARBA" id="ARBA00022723"/>
    </source>
</evidence>
<evidence type="ECO:0000256" key="7">
    <source>
        <dbReference type="RuleBase" id="RU003435"/>
    </source>
</evidence>
<feature type="domain" description="Peptidase M3A/M3B catalytic" evidence="8">
    <location>
        <begin position="212"/>
        <end position="685"/>
    </location>
</feature>
<organism evidence="9 10">
    <name type="scientific">Aspergillus turcosus</name>
    <dbReference type="NCBI Taxonomy" id="1245748"/>
    <lineage>
        <taxon>Eukaryota</taxon>
        <taxon>Fungi</taxon>
        <taxon>Dikarya</taxon>
        <taxon>Ascomycota</taxon>
        <taxon>Pezizomycotina</taxon>
        <taxon>Eurotiomycetes</taxon>
        <taxon>Eurotiomycetidae</taxon>
        <taxon>Eurotiales</taxon>
        <taxon>Aspergillaceae</taxon>
        <taxon>Aspergillus</taxon>
        <taxon>Aspergillus subgen. Fumigati</taxon>
    </lineage>
</organism>
<reference evidence="9 10" key="1">
    <citation type="submission" date="2018-08" db="EMBL/GenBank/DDBJ databases">
        <title>Draft genome sequences of two Aspergillus turcosus clinical strains isolated from bronchoalveolar lavage fluid: one azole-susceptible and the other azole-resistant.</title>
        <authorList>
            <person name="Parent-Michaud M."/>
            <person name="Dufresne P.J."/>
            <person name="Fournier E."/>
            <person name="Martineau C."/>
            <person name="Moreira S."/>
            <person name="Perkins V."/>
            <person name="De Repentigny L."/>
            <person name="Dufresne S.F."/>
        </authorList>
    </citation>
    <scope>NUCLEOTIDE SEQUENCE [LARGE SCALE GENOMIC DNA]</scope>
    <source>
        <strain evidence="9">HMR AF 1038</strain>
    </source>
</reference>
<dbReference type="OrthoDB" id="534666at2759"/>
<dbReference type="GO" id="GO:0006518">
    <property type="term" value="P:peptide metabolic process"/>
    <property type="evidence" value="ECO:0007669"/>
    <property type="project" value="TreeGrafter"/>
</dbReference>
<evidence type="ECO:0000256" key="5">
    <source>
        <dbReference type="ARBA" id="ARBA00022833"/>
    </source>
</evidence>
<keyword evidence="3 7" id="KW-0479">Metal-binding</keyword>
<dbReference type="Pfam" id="PF01432">
    <property type="entry name" value="Peptidase_M3"/>
    <property type="match status" value="1"/>
</dbReference>
<dbReference type="AlphaFoldDB" id="A0A229YEI2"/>
<comment type="cofactor">
    <cofactor evidence="7">
        <name>Zn(2+)</name>
        <dbReference type="ChEBI" id="CHEBI:29105"/>
    </cofactor>
    <text evidence="7">Binds 1 zinc ion.</text>
</comment>
<keyword evidence="10" id="KW-1185">Reference proteome</keyword>
<gene>
    <name evidence="9" type="ORF">CFD26_100314</name>
</gene>
<dbReference type="GO" id="GO:0046872">
    <property type="term" value="F:metal ion binding"/>
    <property type="evidence" value="ECO:0007669"/>
    <property type="project" value="UniProtKB-UniRule"/>
</dbReference>
<dbReference type="InterPro" id="IPR001567">
    <property type="entry name" value="Pept_M3A_M3B_dom"/>
</dbReference>
<comment type="caution">
    <text evidence="9">The sequence shown here is derived from an EMBL/GenBank/DDBJ whole genome shotgun (WGS) entry which is preliminary data.</text>
</comment>
<evidence type="ECO:0000313" key="9">
    <source>
        <dbReference type="EMBL" id="RLL93846.1"/>
    </source>
</evidence>
<dbReference type="InterPro" id="IPR024079">
    <property type="entry name" value="MetalloPept_cat_dom_sf"/>
</dbReference>
<dbReference type="Gene3D" id="3.40.390.10">
    <property type="entry name" value="Collagenase (Catalytic Domain)"/>
    <property type="match status" value="1"/>
</dbReference>
<dbReference type="PANTHER" id="PTHR11804">
    <property type="entry name" value="PROTEASE M3 THIMET OLIGOPEPTIDASE-RELATED"/>
    <property type="match status" value="1"/>
</dbReference>
<dbReference type="GO" id="GO:0005758">
    <property type="term" value="C:mitochondrial intermembrane space"/>
    <property type="evidence" value="ECO:0007669"/>
    <property type="project" value="TreeGrafter"/>
</dbReference>
<name>A0A229YEI2_9EURO</name>
<evidence type="ECO:0000313" key="10">
    <source>
        <dbReference type="Proteomes" id="UP000215289"/>
    </source>
</evidence>
<evidence type="ECO:0000256" key="1">
    <source>
        <dbReference type="ARBA" id="ARBA00006040"/>
    </source>
</evidence>
<keyword evidence="5 7" id="KW-0862">Zinc</keyword>
<dbReference type="CDD" id="cd06455">
    <property type="entry name" value="M3A_TOP"/>
    <property type="match status" value="1"/>
</dbReference>
<sequence length="703" mass="80667">MAPVPQPLPRIISAEEIIPTTKRILEEYRAVRNAVSQSVTPSTACSENVVQPLIDVENRTQGELGLIAMLRYASPDQAAREASDEAVRLMGESHAEFTAREDLYLLVKAVTDKAEHLDVEAAKYLGTLLTDFRRCGHGVLNGDQIKSYLNTRNEIDNLRSKFNRNVRDEDGGLWFSLEELDGVSEQDLSRFPEGNEKGTRFVPFRIAELDIIMKYARNPLTRKRMYVGDAHKLAQNLSIFRDVITLRDQNARLLGYASHAAFRLEKRVAKSPVWVDNFLDELEDVLVPQGKQEMQALQERKRAYLVENTDYPQENPDTMPPWDYAYYARLSLEDLQVDHAKISEYFPLRSTVPAMFEVFTSCLQLRFDPVPPEVMDDSQWHEDVQAWSVWDEREASNGDFVGYLYTDLLWRPNKYQGSQNVNLQCGYVKDDGTRVHPATVLMCSFPRPTPSGCTLLKHGEIVTLFHELGHGIHDLLSRTSYVRFHGHRAPPDFAEAPSVMLENWCWMRDELKRMSCHYTKLDGANNGDVNENGKIPDIMLNNLIKSRNVNRALWYLYQLALSHFDMAVHNATTHEECINLDPTALYNDLLENLRFLPIPDGRDRGHPHVDFGHLLSGYDAGYYSYLCAHVFAADLFETTFAENPRSQARWERYRRGILEYGGSRDELQMLEEFLGHRPSPEYLLRGEIQCTGREISNYTLTCL</sequence>
<dbReference type="Gene3D" id="1.20.1050.40">
    <property type="entry name" value="Endopeptidase. Chain P, domain 1"/>
    <property type="match status" value="1"/>
</dbReference>
<keyword evidence="2 7" id="KW-0645">Protease</keyword>
<evidence type="ECO:0000256" key="6">
    <source>
        <dbReference type="ARBA" id="ARBA00023049"/>
    </source>
</evidence>
<dbReference type="STRING" id="1245748.A0A229YEI2"/>
<evidence type="ECO:0000259" key="8">
    <source>
        <dbReference type="Pfam" id="PF01432"/>
    </source>
</evidence>
<dbReference type="GO" id="GO:0004222">
    <property type="term" value="F:metalloendopeptidase activity"/>
    <property type="evidence" value="ECO:0007669"/>
    <property type="project" value="InterPro"/>
</dbReference>
<evidence type="ECO:0000256" key="2">
    <source>
        <dbReference type="ARBA" id="ARBA00022670"/>
    </source>
</evidence>
<protein>
    <recommendedName>
        <fullName evidence="8">Peptidase M3A/M3B catalytic domain-containing protein</fullName>
    </recommendedName>
</protein>
<comment type="similarity">
    <text evidence="1 7">Belongs to the peptidase M3 family.</text>
</comment>
<proteinExistence type="inferred from homology"/>